<dbReference type="GeneID" id="63778518"/>
<accession>A0A1Y2DRH5</accession>
<sequence length="399" mass="44965">MKLSIQDHLPTIQYITPSAFLYPMSSQKLQAQRRGVPSLNLRLQPGAMQKSKDVVNIKDTRHNIKSNPLRARQLSNDEVRPHSPWGTEGHHPTVRLLQKKKAAERKGLGLNMDKSSELAGNLPNPTKSPRSFRLGFLLPTNIYQGGNGSKRSIPGGEKLESQRFGTNSKYLHGNTVFFLGRRLQTTRDHPMSIATGFSIVLPAVLFFIFSAPWLWHNISPFVPLILAYIFYICISSFLHTSASDLGILPRNIHNPFAPENQGHLVLTTPSTDWTLIKSAESSTGFMEISTKYCKTCHIWRPPRAHHSRLCDNCFQITDHHCVWINNWPPKLPLILCISFVGRKSVPTSHSAMLSINFVSPLLVGLMYTAALTAYHVFLMACGETTREFLNSHNIPRNER</sequence>
<feature type="domain" description="Palmitoyltransferase DHHC" evidence="12">
    <location>
        <begin position="289"/>
        <end position="327"/>
    </location>
</feature>
<evidence type="ECO:0000256" key="8">
    <source>
        <dbReference type="ARBA" id="ARBA00023315"/>
    </source>
</evidence>
<keyword evidence="14" id="KW-1185">Reference proteome</keyword>
<evidence type="ECO:0000256" key="4">
    <source>
        <dbReference type="ARBA" id="ARBA00022989"/>
    </source>
</evidence>
<evidence type="ECO:0000256" key="5">
    <source>
        <dbReference type="ARBA" id="ARBA00023136"/>
    </source>
</evidence>
<dbReference type="Proteomes" id="UP000193689">
    <property type="component" value="Unassembled WGS sequence"/>
</dbReference>
<evidence type="ECO:0000256" key="3">
    <source>
        <dbReference type="ARBA" id="ARBA00022692"/>
    </source>
</evidence>
<evidence type="ECO:0000256" key="7">
    <source>
        <dbReference type="ARBA" id="ARBA00023288"/>
    </source>
</evidence>
<dbReference type="OrthoDB" id="9909019at2759"/>
<dbReference type="AlphaFoldDB" id="A0A1Y2DRH5"/>
<evidence type="ECO:0000256" key="2">
    <source>
        <dbReference type="ARBA" id="ARBA00022679"/>
    </source>
</evidence>
<evidence type="ECO:0000313" key="14">
    <source>
        <dbReference type="Proteomes" id="UP000193689"/>
    </source>
</evidence>
<evidence type="ECO:0000259" key="12">
    <source>
        <dbReference type="Pfam" id="PF01529"/>
    </source>
</evidence>
<dbReference type="PANTHER" id="PTHR22883:SF43">
    <property type="entry name" value="PALMITOYLTRANSFERASE APP"/>
    <property type="match status" value="1"/>
</dbReference>
<keyword evidence="6" id="KW-0564">Palmitate</keyword>
<dbReference type="GO" id="GO:0005794">
    <property type="term" value="C:Golgi apparatus"/>
    <property type="evidence" value="ECO:0007669"/>
    <property type="project" value="TreeGrafter"/>
</dbReference>
<keyword evidence="2 11" id="KW-0808">Transferase</keyword>
<keyword evidence="4 11" id="KW-1133">Transmembrane helix</keyword>
<dbReference type="EMBL" id="MCFJ01000010">
    <property type="protein sequence ID" value="ORY61789.1"/>
    <property type="molecule type" value="Genomic_DNA"/>
</dbReference>
<comment type="subcellular location">
    <subcellularLocation>
        <location evidence="1">Endomembrane system</location>
        <topology evidence="1">Multi-pass membrane protein</topology>
    </subcellularLocation>
</comment>
<dbReference type="EC" id="2.3.1.225" evidence="11"/>
<dbReference type="STRING" id="1141098.A0A1Y2DRH5"/>
<comment type="domain">
    <text evidence="11">The DHHC domain is required for palmitoyltransferase activity.</text>
</comment>
<proteinExistence type="inferred from homology"/>
<dbReference type="RefSeq" id="XP_040713866.1">
    <property type="nucleotide sequence ID" value="XM_040862306.1"/>
</dbReference>
<dbReference type="InParanoid" id="A0A1Y2DRH5"/>
<evidence type="ECO:0000256" key="1">
    <source>
        <dbReference type="ARBA" id="ARBA00004127"/>
    </source>
</evidence>
<dbReference type="InterPro" id="IPR001594">
    <property type="entry name" value="Palmitoyltrfase_DHHC"/>
</dbReference>
<dbReference type="PANTHER" id="PTHR22883">
    <property type="entry name" value="ZINC FINGER DHHC DOMAIN CONTAINING PROTEIN"/>
    <property type="match status" value="1"/>
</dbReference>
<keyword evidence="8 11" id="KW-0012">Acyltransferase</keyword>
<keyword evidence="7" id="KW-0449">Lipoprotein</keyword>
<keyword evidence="5 11" id="KW-0472">Membrane</keyword>
<evidence type="ECO:0000313" key="13">
    <source>
        <dbReference type="EMBL" id="ORY61789.1"/>
    </source>
</evidence>
<keyword evidence="3 11" id="KW-0812">Transmembrane</keyword>
<evidence type="ECO:0000256" key="9">
    <source>
        <dbReference type="ARBA" id="ARBA00023463"/>
    </source>
</evidence>
<evidence type="ECO:0000256" key="6">
    <source>
        <dbReference type="ARBA" id="ARBA00023139"/>
    </source>
</evidence>
<dbReference type="GO" id="GO:0019706">
    <property type="term" value="F:protein-cysteine S-palmitoyltransferase activity"/>
    <property type="evidence" value="ECO:0007669"/>
    <property type="project" value="UniProtKB-EC"/>
</dbReference>
<organism evidence="13 14">
    <name type="scientific">Pseudomassariella vexata</name>
    <dbReference type="NCBI Taxonomy" id="1141098"/>
    <lineage>
        <taxon>Eukaryota</taxon>
        <taxon>Fungi</taxon>
        <taxon>Dikarya</taxon>
        <taxon>Ascomycota</taxon>
        <taxon>Pezizomycotina</taxon>
        <taxon>Sordariomycetes</taxon>
        <taxon>Xylariomycetidae</taxon>
        <taxon>Amphisphaeriales</taxon>
        <taxon>Pseudomassariaceae</taxon>
        <taxon>Pseudomassariella</taxon>
    </lineage>
</organism>
<dbReference type="GO" id="GO:0006612">
    <property type="term" value="P:protein targeting to membrane"/>
    <property type="evidence" value="ECO:0007669"/>
    <property type="project" value="TreeGrafter"/>
</dbReference>
<dbReference type="GO" id="GO:0005783">
    <property type="term" value="C:endoplasmic reticulum"/>
    <property type="evidence" value="ECO:0007669"/>
    <property type="project" value="TreeGrafter"/>
</dbReference>
<protein>
    <recommendedName>
        <fullName evidence="11">Palmitoyltransferase</fullName>
        <ecNumber evidence="11">2.3.1.225</ecNumber>
    </recommendedName>
</protein>
<evidence type="ECO:0000256" key="10">
    <source>
        <dbReference type="ARBA" id="ARBA00048048"/>
    </source>
</evidence>
<dbReference type="InterPro" id="IPR039859">
    <property type="entry name" value="PFA4/ZDH16/20/ERF2-like"/>
</dbReference>
<dbReference type="FunCoup" id="A0A1Y2DRH5">
    <property type="interactions" value="175"/>
</dbReference>
<feature type="transmembrane region" description="Helical" evidence="11">
    <location>
        <begin position="191"/>
        <end position="215"/>
    </location>
</feature>
<dbReference type="PROSITE" id="PS50216">
    <property type="entry name" value="DHHC"/>
    <property type="match status" value="1"/>
</dbReference>
<evidence type="ECO:0000256" key="11">
    <source>
        <dbReference type="RuleBase" id="RU079119"/>
    </source>
</evidence>
<comment type="caution">
    <text evidence="13">The sequence shown here is derived from an EMBL/GenBank/DDBJ whole genome shotgun (WGS) entry which is preliminary data.</text>
</comment>
<gene>
    <name evidence="13" type="ORF">BCR38DRAFT_459566</name>
</gene>
<dbReference type="Pfam" id="PF01529">
    <property type="entry name" value="DHHC"/>
    <property type="match status" value="1"/>
</dbReference>
<feature type="transmembrane region" description="Helical" evidence="11">
    <location>
        <begin position="351"/>
        <end position="377"/>
    </location>
</feature>
<name>A0A1Y2DRH5_9PEZI</name>
<feature type="transmembrane region" description="Helical" evidence="11">
    <location>
        <begin position="221"/>
        <end position="240"/>
    </location>
</feature>
<comment type="similarity">
    <text evidence="9">Belongs to the DHHC palmitoyltransferase family. ERF2/ZDHHC9 subfamily.</text>
</comment>
<comment type="catalytic activity">
    <reaction evidence="10 11">
        <text>L-cysteinyl-[protein] + hexadecanoyl-CoA = S-hexadecanoyl-L-cysteinyl-[protein] + CoA</text>
        <dbReference type="Rhea" id="RHEA:36683"/>
        <dbReference type="Rhea" id="RHEA-COMP:10131"/>
        <dbReference type="Rhea" id="RHEA-COMP:11032"/>
        <dbReference type="ChEBI" id="CHEBI:29950"/>
        <dbReference type="ChEBI" id="CHEBI:57287"/>
        <dbReference type="ChEBI" id="CHEBI:57379"/>
        <dbReference type="ChEBI" id="CHEBI:74151"/>
        <dbReference type="EC" id="2.3.1.225"/>
    </reaction>
</comment>
<reference evidence="13 14" key="1">
    <citation type="submission" date="2016-07" db="EMBL/GenBank/DDBJ databases">
        <title>Pervasive Adenine N6-methylation of Active Genes in Fungi.</title>
        <authorList>
            <consortium name="DOE Joint Genome Institute"/>
            <person name="Mondo S.J."/>
            <person name="Dannebaum R.O."/>
            <person name="Kuo R.C."/>
            <person name="Labutti K."/>
            <person name="Haridas S."/>
            <person name="Kuo A."/>
            <person name="Salamov A."/>
            <person name="Ahrendt S.R."/>
            <person name="Lipzen A."/>
            <person name="Sullivan W."/>
            <person name="Andreopoulos W.B."/>
            <person name="Clum A."/>
            <person name="Lindquist E."/>
            <person name="Daum C."/>
            <person name="Ramamoorthy G.K."/>
            <person name="Gryganskyi A."/>
            <person name="Culley D."/>
            <person name="Magnuson J.K."/>
            <person name="James T.Y."/>
            <person name="O'Malley M.A."/>
            <person name="Stajich J.E."/>
            <person name="Spatafora J.W."/>
            <person name="Visel A."/>
            <person name="Grigoriev I.V."/>
        </authorList>
    </citation>
    <scope>NUCLEOTIDE SEQUENCE [LARGE SCALE GENOMIC DNA]</scope>
    <source>
        <strain evidence="13 14">CBS 129021</strain>
    </source>
</reference>